<dbReference type="Pfam" id="PF13432">
    <property type="entry name" value="TPR_16"/>
    <property type="match status" value="1"/>
</dbReference>
<dbReference type="OrthoDB" id="10006023at2759"/>
<evidence type="ECO:0000256" key="4">
    <source>
        <dbReference type="ARBA" id="ARBA00022737"/>
    </source>
</evidence>
<evidence type="ECO:0000256" key="5">
    <source>
        <dbReference type="ARBA" id="ARBA00022803"/>
    </source>
</evidence>
<dbReference type="GO" id="GO:0005778">
    <property type="term" value="C:peroxisomal membrane"/>
    <property type="evidence" value="ECO:0007669"/>
    <property type="project" value="TreeGrafter"/>
</dbReference>
<dbReference type="PANTHER" id="PTHR10130">
    <property type="entry name" value="PEROXISOMAL TARGETING SIGNAL 1 RECEPTOR PEX5"/>
    <property type="match status" value="1"/>
</dbReference>
<dbReference type="SUPFAM" id="SSF48452">
    <property type="entry name" value="TPR-like"/>
    <property type="match status" value="1"/>
</dbReference>
<dbReference type="AlphaFoldDB" id="A0A0C3FGB5"/>
<dbReference type="GO" id="GO:0005052">
    <property type="term" value="F:peroxisome matrix targeting signal-1 binding"/>
    <property type="evidence" value="ECO:0007669"/>
    <property type="project" value="TreeGrafter"/>
</dbReference>
<keyword evidence="4" id="KW-0677">Repeat</keyword>
<dbReference type="FunCoup" id="A0A0C3FGB5">
    <property type="interactions" value="78"/>
</dbReference>
<dbReference type="Proteomes" id="UP000054166">
    <property type="component" value="Unassembled WGS sequence"/>
</dbReference>
<proteinExistence type="inferred from homology"/>
<feature type="repeat" description="TPR" evidence="6">
    <location>
        <begin position="531"/>
        <end position="564"/>
    </location>
</feature>
<dbReference type="InterPro" id="IPR024111">
    <property type="entry name" value="PEX5/PEX5L"/>
</dbReference>
<feature type="repeat" description="TPR" evidence="6">
    <location>
        <begin position="497"/>
        <end position="530"/>
    </location>
</feature>
<feature type="repeat" description="TPR" evidence="6">
    <location>
        <begin position="565"/>
        <end position="598"/>
    </location>
</feature>
<name>A0A0C3FGB5_PILCF</name>
<keyword evidence="9" id="KW-1185">Reference proteome</keyword>
<reference evidence="8 9" key="1">
    <citation type="submission" date="2014-04" db="EMBL/GenBank/DDBJ databases">
        <authorList>
            <consortium name="DOE Joint Genome Institute"/>
            <person name="Kuo A."/>
            <person name="Tarkka M."/>
            <person name="Buscot F."/>
            <person name="Kohler A."/>
            <person name="Nagy L.G."/>
            <person name="Floudas D."/>
            <person name="Copeland A."/>
            <person name="Barry K.W."/>
            <person name="Cichocki N."/>
            <person name="Veneault-Fourrey C."/>
            <person name="LaButti K."/>
            <person name="Lindquist E.A."/>
            <person name="Lipzen A."/>
            <person name="Lundell T."/>
            <person name="Morin E."/>
            <person name="Murat C."/>
            <person name="Sun H."/>
            <person name="Tunlid A."/>
            <person name="Henrissat B."/>
            <person name="Grigoriev I.V."/>
            <person name="Hibbett D.S."/>
            <person name="Martin F."/>
            <person name="Nordberg H.P."/>
            <person name="Cantor M.N."/>
            <person name="Hua S.X."/>
        </authorList>
    </citation>
    <scope>NUCLEOTIDE SEQUENCE [LARGE SCALE GENOMIC DNA]</scope>
    <source>
        <strain evidence="8 9">F 1598</strain>
    </source>
</reference>
<dbReference type="GO" id="GO:0005829">
    <property type="term" value="C:cytosol"/>
    <property type="evidence" value="ECO:0007669"/>
    <property type="project" value="TreeGrafter"/>
</dbReference>
<evidence type="ECO:0000256" key="6">
    <source>
        <dbReference type="PROSITE-ProRule" id="PRU00339"/>
    </source>
</evidence>
<protein>
    <submittedName>
        <fullName evidence="8">Uncharacterized protein</fullName>
    </submittedName>
</protein>
<comment type="similarity">
    <text evidence="2">Belongs to the peroxisomal targeting signal receptor family.</text>
</comment>
<evidence type="ECO:0000313" key="8">
    <source>
        <dbReference type="EMBL" id="KIM78874.1"/>
    </source>
</evidence>
<keyword evidence="3" id="KW-0963">Cytoplasm</keyword>
<evidence type="ECO:0000313" key="9">
    <source>
        <dbReference type="Proteomes" id="UP000054166"/>
    </source>
</evidence>
<dbReference type="InterPro" id="IPR019734">
    <property type="entry name" value="TPR_rpt"/>
</dbReference>
<evidence type="ECO:0000256" key="3">
    <source>
        <dbReference type="ARBA" id="ARBA00022490"/>
    </source>
</evidence>
<dbReference type="GO" id="GO:0016560">
    <property type="term" value="P:protein import into peroxisome matrix, docking"/>
    <property type="evidence" value="ECO:0007669"/>
    <property type="project" value="TreeGrafter"/>
</dbReference>
<reference evidence="9" key="2">
    <citation type="submission" date="2015-01" db="EMBL/GenBank/DDBJ databases">
        <title>Evolutionary Origins and Diversification of the Mycorrhizal Mutualists.</title>
        <authorList>
            <consortium name="DOE Joint Genome Institute"/>
            <consortium name="Mycorrhizal Genomics Consortium"/>
            <person name="Kohler A."/>
            <person name="Kuo A."/>
            <person name="Nagy L.G."/>
            <person name="Floudas D."/>
            <person name="Copeland A."/>
            <person name="Barry K.W."/>
            <person name="Cichocki N."/>
            <person name="Veneault-Fourrey C."/>
            <person name="LaButti K."/>
            <person name="Lindquist E.A."/>
            <person name="Lipzen A."/>
            <person name="Lundell T."/>
            <person name="Morin E."/>
            <person name="Murat C."/>
            <person name="Riley R."/>
            <person name="Ohm R."/>
            <person name="Sun H."/>
            <person name="Tunlid A."/>
            <person name="Henrissat B."/>
            <person name="Grigoriev I.V."/>
            <person name="Hibbett D.S."/>
            <person name="Martin F."/>
        </authorList>
    </citation>
    <scope>NUCLEOTIDE SEQUENCE [LARGE SCALE GENOMIC DNA]</scope>
    <source>
        <strain evidence="9">F 1598</strain>
    </source>
</reference>
<dbReference type="PANTHER" id="PTHR10130:SF9">
    <property type="entry name" value="PEROXISOMAL TARGETING SIGNAL RECEPTOR"/>
    <property type="match status" value="1"/>
</dbReference>
<dbReference type="HOGENOM" id="CLU_013516_3_1_1"/>
<dbReference type="STRING" id="765440.A0A0C3FGB5"/>
<feature type="region of interest" description="Disordered" evidence="7">
    <location>
        <begin position="33"/>
        <end position="55"/>
    </location>
</feature>
<organism evidence="8 9">
    <name type="scientific">Piloderma croceum (strain F 1598)</name>
    <dbReference type="NCBI Taxonomy" id="765440"/>
    <lineage>
        <taxon>Eukaryota</taxon>
        <taxon>Fungi</taxon>
        <taxon>Dikarya</taxon>
        <taxon>Basidiomycota</taxon>
        <taxon>Agaricomycotina</taxon>
        <taxon>Agaricomycetes</taxon>
        <taxon>Agaricomycetidae</taxon>
        <taxon>Atheliales</taxon>
        <taxon>Atheliaceae</taxon>
        <taxon>Piloderma</taxon>
    </lineage>
</organism>
<dbReference type="InterPro" id="IPR011990">
    <property type="entry name" value="TPR-like_helical_dom_sf"/>
</dbReference>
<dbReference type="InParanoid" id="A0A0C3FGB5"/>
<dbReference type="EMBL" id="KN833013">
    <property type="protein sequence ID" value="KIM78874.1"/>
    <property type="molecule type" value="Genomic_DNA"/>
</dbReference>
<dbReference type="PROSITE" id="PS50005">
    <property type="entry name" value="TPR"/>
    <property type="match status" value="3"/>
</dbReference>
<accession>A0A0C3FGB5</accession>
<comment type="subcellular location">
    <subcellularLocation>
        <location evidence="1">Cytoplasm</location>
    </subcellularLocation>
</comment>
<evidence type="ECO:0000256" key="7">
    <source>
        <dbReference type="SAM" id="MobiDB-lite"/>
    </source>
</evidence>
<gene>
    <name evidence="8" type="ORF">PILCRDRAFT_823982</name>
</gene>
<evidence type="ECO:0000256" key="2">
    <source>
        <dbReference type="ARBA" id="ARBA00005348"/>
    </source>
</evidence>
<keyword evidence="5 6" id="KW-0802">TPR repeat</keyword>
<dbReference type="Gene3D" id="1.25.40.10">
    <property type="entry name" value="Tetratricopeptide repeat domain"/>
    <property type="match status" value="1"/>
</dbReference>
<sequence>MSLQGLISGSECAVPANPLSQVLKHTEGDRSLQHDRIAGPSSGRLHHLPGTSTGHVNERDIAMARQFFEGSSQGSNAGPSFATPRHLPNTEMVRMGEMNSRAGLDNEAWAKEQQFHKLAEDSTVHAAWAAEFGSGTQRSLPGPFMQHEMNVRPDYQQSPSYMSVGGMYGTSMPMGMYGMNVNSNMYQGNYGLPSEQGRGKGKLKEADFEAAFAQAAASFVPAHAETSRIVEIDDSVTNVENALADTQAGERSEFTEVWDQLQNSDIPPPQEDLTKWEAEFNQFMTSHREDDLDYDFGAAMQEAFQSGEHTDFQNQSSHPKFDEDGLPVLSAYSFESNNKYLESSASTRSFLSDAKSMLDQNGSLSDAALLLEAAIQKGDLGEGGYEAWILLGETRNMDEREELGMRALVEGVKRAEAAGAAGVGKLSLAISYTNESYERASYTMLLRWMRARFPSQTIPEETANAVRNHSAWDVHNRVTEVFLNLARAQHSQGTLDPEVQIGLGVLFYTNSEFNRAKDCFESALSVLPKDYLLWNRLGSSLSNGNKPEEALGAYREALNLRPTYTRAIYNVGVACLNIGAHREAAEHFLSALTMQQSNNGETSDQLWFTLRRAFIAMDRPDLAEAAKPENKPDLELFRKEGFDY</sequence>
<evidence type="ECO:0000256" key="1">
    <source>
        <dbReference type="ARBA" id="ARBA00004496"/>
    </source>
</evidence>
<dbReference type="SMART" id="SM00028">
    <property type="entry name" value="TPR"/>
    <property type="match status" value="3"/>
</dbReference>